<dbReference type="SUPFAM" id="SSF56112">
    <property type="entry name" value="Protein kinase-like (PK-like)"/>
    <property type="match status" value="1"/>
</dbReference>
<dbReference type="GO" id="GO:0005737">
    <property type="term" value="C:cytoplasm"/>
    <property type="evidence" value="ECO:0007669"/>
    <property type="project" value="TreeGrafter"/>
</dbReference>
<accession>A0A8H5H7Z9</accession>
<dbReference type="InterPro" id="IPR000719">
    <property type="entry name" value="Prot_kinase_dom"/>
</dbReference>
<evidence type="ECO:0000256" key="1">
    <source>
        <dbReference type="SAM" id="MobiDB-lite"/>
    </source>
</evidence>
<feature type="domain" description="Protein kinase" evidence="2">
    <location>
        <begin position="477"/>
        <end position="793"/>
    </location>
</feature>
<dbReference type="Gene3D" id="1.10.510.10">
    <property type="entry name" value="Transferase(Phosphotransferase) domain 1"/>
    <property type="match status" value="1"/>
</dbReference>
<evidence type="ECO:0000313" key="4">
    <source>
        <dbReference type="Proteomes" id="UP000518752"/>
    </source>
</evidence>
<evidence type="ECO:0000259" key="2">
    <source>
        <dbReference type="PROSITE" id="PS50011"/>
    </source>
</evidence>
<dbReference type="GO" id="GO:0005634">
    <property type="term" value="C:nucleus"/>
    <property type="evidence" value="ECO:0007669"/>
    <property type="project" value="TreeGrafter"/>
</dbReference>
<dbReference type="GO" id="GO:0005524">
    <property type="term" value="F:ATP binding"/>
    <property type="evidence" value="ECO:0007669"/>
    <property type="project" value="InterPro"/>
</dbReference>
<protein>
    <recommendedName>
        <fullName evidence="2">Protein kinase domain-containing protein</fullName>
    </recommendedName>
</protein>
<dbReference type="PANTHER" id="PTHR44167">
    <property type="entry name" value="OVARIAN-SPECIFIC SERINE/THREONINE-PROTEIN KINASE LOK-RELATED"/>
    <property type="match status" value="1"/>
</dbReference>
<feature type="compositionally biased region" description="Acidic residues" evidence="1">
    <location>
        <begin position="475"/>
        <end position="491"/>
    </location>
</feature>
<dbReference type="EMBL" id="JAACJN010000077">
    <property type="protein sequence ID" value="KAF5378392.1"/>
    <property type="molecule type" value="Genomic_DNA"/>
</dbReference>
<proteinExistence type="predicted"/>
<dbReference type="InterPro" id="IPR011009">
    <property type="entry name" value="Kinase-like_dom_sf"/>
</dbReference>
<comment type="caution">
    <text evidence="3">The sequence shown here is derived from an EMBL/GenBank/DDBJ whole genome shotgun (WGS) entry which is preliminary data.</text>
</comment>
<dbReference type="PROSITE" id="PS00108">
    <property type="entry name" value="PROTEIN_KINASE_ST"/>
    <property type="match status" value="1"/>
</dbReference>
<dbReference type="PANTHER" id="PTHR44167:SF24">
    <property type="entry name" value="SERINE_THREONINE-PROTEIN KINASE CHK2"/>
    <property type="match status" value="1"/>
</dbReference>
<dbReference type="InterPro" id="IPR008271">
    <property type="entry name" value="Ser/Thr_kinase_AS"/>
</dbReference>
<sequence length="793" mass="89608">MTTNMVPTAPEPPDVARNSYYSLVYEIRGKILDLSAIPHDRIANPLCIFAMEEYIAPKIRELDPTCHLERPLIVETGLYRITSEAFRNLYRRSQIESKAINLRGAELFKVDIEEPLSDYTLVIFRSTPVEEDRDPFFVTEPTLASQLPPLNPSSSVLYPSFIKVKSGGKFRIEDLEYNNIVYISEDSVTNDTVPPHVQEEWDALAQSRSLTPELLAQLRLILGSFHISDAFLDELFTSISSAEIELKAESSGTNQNIIRNRLVEETRHYSHIINFDEICAPMNTFSPELGVERTSEFFFFTVLAVHFRRFLPEFDVLDPYQTMPITKLIIEKLDETEDDFKYAPYHPKSDLGIWYHATIWPGALMELHSGAHKTMCIEESEDHIRMFLQGASLLQMMNIAKRNTHGLSDELSQQTVTLPLVYVTKDWRRASIYLLFEVGSKAEDKKRKRNVDQAPEEGQSGIQNKRNTRDKSESEGVEEEEEFASDEEEEFVADEEEEFIADGLHDGYKFLAKSLGLLVGEGPKGNQVVAKKVQATSAELKIYMSLQRAYRHEDFILPTLKRFDFPPQGPTTVTYLVFPCWIPLSKLCHLELNASQIVALCSGLASGVDFLHSQLVAHLDLKPDNLVIQRNGGKVELRIIDFSISVLLNARNDLCSTYQGTPGFMAPEVSACEESDGSTDSTDIRYSPLKADLFSCGRVFLYLAWWVVNTPEFSRVLGWGKNLSAQDPGSRPELREMSGLLPPEPVISPYKLSPTLINAHLGVAGQTYHYSSSSSHKSQATISLFGLDLEEFK</sequence>
<reference evidence="3 4" key="1">
    <citation type="journal article" date="2020" name="ISME J.">
        <title>Uncovering the hidden diversity of litter-decomposition mechanisms in mushroom-forming fungi.</title>
        <authorList>
            <person name="Floudas D."/>
            <person name="Bentzer J."/>
            <person name="Ahren D."/>
            <person name="Johansson T."/>
            <person name="Persson P."/>
            <person name="Tunlid A."/>
        </authorList>
    </citation>
    <scope>NUCLEOTIDE SEQUENCE [LARGE SCALE GENOMIC DNA]</scope>
    <source>
        <strain evidence="3 4">CBS 406.79</strain>
    </source>
</reference>
<keyword evidence="4" id="KW-1185">Reference proteome</keyword>
<dbReference type="Pfam" id="PF00069">
    <property type="entry name" value="Pkinase"/>
    <property type="match status" value="1"/>
</dbReference>
<organism evidence="3 4">
    <name type="scientific">Collybiopsis confluens</name>
    <dbReference type="NCBI Taxonomy" id="2823264"/>
    <lineage>
        <taxon>Eukaryota</taxon>
        <taxon>Fungi</taxon>
        <taxon>Dikarya</taxon>
        <taxon>Basidiomycota</taxon>
        <taxon>Agaricomycotina</taxon>
        <taxon>Agaricomycetes</taxon>
        <taxon>Agaricomycetidae</taxon>
        <taxon>Agaricales</taxon>
        <taxon>Marasmiineae</taxon>
        <taxon>Omphalotaceae</taxon>
        <taxon>Collybiopsis</taxon>
    </lineage>
</organism>
<dbReference type="SMART" id="SM00220">
    <property type="entry name" value="S_TKc"/>
    <property type="match status" value="1"/>
</dbReference>
<evidence type="ECO:0000313" key="3">
    <source>
        <dbReference type="EMBL" id="KAF5378392.1"/>
    </source>
</evidence>
<gene>
    <name evidence="3" type="ORF">D9757_010890</name>
</gene>
<dbReference type="PROSITE" id="PS50011">
    <property type="entry name" value="PROTEIN_KINASE_DOM"/>
    <property type="match status" value="1"/>
</dbReference>
<dbReference type="Proteomes" id="UP000518752">
    <property type="component" value="Unassembled WGS sequence"/>
</dbReference>
<feature type="region of interest" description="Disordered" evidence="1">
    <location>
        <begin position="445"/>
        <end position="491"/>
    </location>
</feature>
<dbReference type="GO" id="GO:0044773">
    <property type="term" value="P:mitotic DNA damage checkpoint signaling"/>
    <property type="evidence" value="ECO:0007669"/>
    <property type="project" value="TreeGrafter"/>
</dbReference>
<name>A0A8H5H7Z9_9AGAR</name>
<dbReference type="GO" id="GO:0004674">
    <property type="term" value="F:protein serine/threonine kinase activity"/>
    <property type="evidence" value="ECO:0007669"/>
    <property type="project" value="TreeGrafter"/>
</dbReference>
<dbReference type="AlphaFoldDB" id="A0A8H5H7Z9"/>
<dbReference type="OrthoDB" id="4062651at2759"/>